<dbReference type="InParanoid" id="F0Y7V3"/>
<dbReference type="GO" id="GO:0140359">
    <property type="term" value="F:ABC-type transporter activity"/>
    <property type="evidence" value="ECO:0007669"/>
    <property type="project" value="InterPro"/>
</dbReference>
<evidence type="ECO:0000256" key="5">
    <source>
        <dbReference type="ARBA" id="ARBA00023136"/>
    </source>
</evidence>
<keyword evidence="4 6" id="KW-1133">Transmembrane helix</keyword>
<evidence type="ECO:0000256" key="6">
    <source>
        <dbReference type="SAM" id="Phobius"/>
    </source>
</evidence>
<dbReference type="PROSITE" id="PS00211">
    <property type="entry name" value="ABC_TRANSPORTER_1"/>
    <property type="match status" value="1"/>
</dbReference>
<evidence type="ECO:0000313" key="8">
    <source>
        <dbReference type="EMBL" id="EGB08499.1"/>
    </source>
</evidence>
<dbReference type="PROSITE" id="PS50893">
    <property type="entry name" value="ABC_TRANSPORTER_2"/>
    <property type="match status" value="1"/>
</dbReference>
<dbReference type="GO" id="GO:0016887">
    <property type="term" value="F:ATP hydrolysis activity"/>
    <property type="evidence" value="ECO:0007669"/>
    <property type="project" value="InterPro"/>
</dbReference>
<feature type="domain" description="ABC transporter" evidence="7">
    <location>
        <begin position="74"/>
        <end position="299"/>
    </location>
</feature>
<dbReference type="InterPro" id="IPR050352">
    <property type="entry name" value="ABCG_transporters"/>
</dbReference>
<dbReference type="RefSeq" id="XP_009036512.1">
    <property type="nucleotide sequence ID" value="XM_009038264.1"/>
</dbReference>
<feature type="transmembrane region" description="Helical" evidence="6">
    <location>
        <begin position="506"/>
        <end position="528"/>
    </location>
</feature>
<gene>
    <name evidence="8" type="primary">ABC39</name>
    <name evidence="8" type="ORF">AURANDRAFT_63806</name>
</gene>
<feature type="transmembrane region" description="Helical" evidence="6">
    <location>
        <begin position="470"/>
        <end position="494"/>
    </location>
</feature>
<dbReference type="KEGG" id="aaf:AURANDRAFT_63806"/>
<keyword evidence="2" id="KW-0813">Transport</keyword>
<protein>
    <submittedName>
        <fullName evidence="8">Uncharacterized protein ABC39</fullName>
    </submittedName>
</protein>
<dbReference type="Gene3D" id="3.40.50.300">
    <property type="entry name" value="P-loop containing nucleotide triphosphate hydrolases"/>
    <property type="match status" value="1"/>
</dbReference>
<feature type="transmembrane region" description="Helical" evidence="6">
    <location>
        <begin position="608"/>
        <end position="628"/>
    </location>
</feature>
<dbReference type="InterPro" id="IPR013525">
    <property type="entry name" value="ABC2_TM"/>
</dbReference>
<dbReference type="PANTHER" id="PTHR48041:SF139">
    <property type="entry name" value="PROTEIN SCARLET"/>
    <property type="match status" value="1"/>
</dbReference>
<name>F0Y7V3_AURAN</name>
<keyword evidence="9" id="KW-1185">Reference proteome</keyword>
<proteinExistence type="predicted"/>
<evidence type="ECO:0000256" key="4">
    <source>
        <dbReference type="ARBA" id="ARBA00022989"/>
    </source>
</evidence>
<reference evidence="8 9" key="1">
    <citation type="journal article" date="2011" name="Proc. Natl. Acad. Sci. U.S.A.">
        <title>Niche of harmful alga Aureococcus anophagefferens revealed through ecogenomics.</title>
        <authorList>
            <person name="Gobler C.J."/>
            <person name="Berry D.L."/>
            <person name="Dyhrman S.T."/>
            <person name="Wilhelm S.W."/>
            <person name="Salamov A."/>
            <person name="Lobanov A.V."/>
            <person name="Zhang Y."/>
            <person name="Collier J.L."/>
            <person name="Wurch L.L."/>
            <person name="Kustka A.B."/>
            <person name="Dill B.D."/>
            <person name="Shah M."/>
            <person name="VerBerkmoes N.C."/>
            <person name="Kuo A."/>
            <person name="Terry A."/>
            <person name="Pangilinan J."/>
            <person name="Lindquist E.A."/>
            <person name="Lucas S."/>
            <person name="Paulsen I.T."/>
            <person name="Hattenrath-Lehmann T.K."/>
            <person name="Talmage S.C."/>
            <person name="Walker E.A."/>
            <person name="Koch F."/>
            <person name="Burson A.M."/>
            <person name="Marcoval M.A."/>
            <person name="Tang Y.Z."/>
            <person name="Lecleir G.R."/>
            <person name="Coyne K.J."/>
            <person name="Berg G.M."/>
            <person name="Bertrand E.M."/>
            <person name="Saito M.A."/>
            <person name="Gladyshev V.N."/>
            <person name="Grigoriev I.V."/>
        </authorList>
    </citation>
    <scope>NUCLEOTIDE SEQUENCE [LARGE SCALE GENOMIC DNA]</scope>
    <source>
        <strain evidence="9">CCMP 1984</strain>
    </source>
</reference>
<keyword evidence="5 6" id="KW-0472">Membrane</keyword>
<accession>F0Y7V3</accession>
<organism evidence="9">
    <name type="scientific">Aureococcus anophagefferens</name>
    <name type="common">Harmful bloom alga</name>
    <dbReference type="NCBI Taxonomy" id="44056"/>
    <lineage>
        <taxon>Eukaryota</taxon>
        <taxon>Sar</taxon>
        <taxon>Stramenopiles</taxon>
        <taxon>Ochrophyta</taxon>
        <taxon>Pelagophyceae</taxon>
        <taxon>Pelagomonadales</taxon>
        <taxon>Pelagomonadaceae</taxon>
        <taxon>Aureococcus</taxon>
    </lineage>
</organism>
<dbReference type="OrthoDB" id="66620at2759"/>
<sequence>MAFLCGGWSARDAVECADARPVDAASILCDDDDHWSGRPSDEPFRRERARPRASSARFDVSKLAPRAEEALPLLQWRDVDVDFNGARAVAGVSGALRCGGFVLGPSGAGKSTLLDVLTGRLRATRGSCLVLGRRHSAAAFRSVAAFVPQDDCFLPHLRTWEALYFVARLKLAGAGVRGALAATDALLATLGLAEKRAVFVGGTLSGGVVVRGLSGGQRRRLSLATGLVGDPRVFLIDEPTSGLDAASCLKVLCSIHQPRSAVWLLLDTAYFLSRGRLVFAGPTAGAVDWFRTLGYVGRTFEGNAADFVLDLTAVDFDKAPEVFGKKTMRSDDDVARAADAFAERRPAEALIAAPPSAAPLPPAPRPSYAVQCRVLAWRVALGHLRHPGNFAARAVLTVLCGLLCWAVFGAQAPQDLAELETDPDAALRHATYRGAAFTIPLFVTLICFVPLGCLMFFIRERRGELYSCAAYAQAYAAVELVCVVLINFPVAAVYEIACGLGGTPPGYAAAVVLLGAMFGQVILCACAVSPSGDVAFVFAAAVFIHAFVTSGLLVSLRTLAPAPRALSLLSPLRFAYDLVLRVELGPAYAAREGYDATFESSVGRSCGVLAAMFLFYHGATYLGLRFLYRKA</sequence>
<dbReference type="eggNOG" id="KOG0061">
    <property type="taxonomic scope" value="Eukaryota"/>
</dbReference>
<dbReference type="OMA" id="WFRWITK"/>
<evidence type="ECO:0000259" key="7">
    <source>
        <dbReference type="PROSITE" id="PS50893"/>
    </source>
</evidence>
<dbReference type="InterPro" id="IPR017871">
    <property type="entry name" value="ABC_transporter-like_CS"/>
</dbReference>
<evidence type="ECO:0000256" key="3">
    <source>
        <dbReference type="ARBA" id="ARBA00022692"/>
    </source>
</evidence>
<dbReference type="InterPro" id="IPR027417">
    <property type="entry name" value="P-loop_NTPase"/>
</dbReference>
<dbReference type="Pfam" id="PF00005">
    <property type="entry name" value="ABC_tran"/>
    <property type="match status" value="1"/>
</dbReference>
<evidence type="ECO:0000256" key="2">
    <source>
        <dbReference type="ARBA" id="ARBA00022448"/>
    </source>
</evidence>
<dbReference type="GO" id="GO:0016020">
    <property type="term" value="C:membrane"/>
    <property type="evidence" value="ECO:0007669"/>
    <property type="project" value="UniProtKB-SubCell"/>
</dbReference>
<dbReference type="SUPFAM" id="SSF52540">
    <property type="entry name" value="P-loop containing nucleoside triphosphate hydrolases"/>
    <property type="match status" value="1"/>
</dbReference>
<dbReference type="GO" id="GO:0005524">
    <property type="term" value="F:ATP binding"/>
    <property type="evidence" value="ECO:0007669"/>
    <property type="project" value="InterPro"/>
</dbReference>
<evidence type="ECO:0000256" key="1">
    <source>
        <dbReference type="ARBA" id="ARBA00004141"/>
    </source>
</evidence>
<feature type="transmembrane region" description="Helical" evidence="6">
    <location>
        <begin position="535"/>
        <end position="556"/>
    </location>
</feature>
<evidence type="ECO:0000313" key="9">
    <source>
        <dbReference type="Proteomes" id="UP000002729"/>
    </source>
</evidence>
<keyword evidence="3 6" id="KW-0812">Transmembrane</keyword>
<dbReference type="GeneID" id="20224509"/>
<dbReference type="PANTHER" id="PTHR48041">
    <property type="entry name" value="ABC TRANSPORTER G FAMILY MEMBER 28"/>
    <property type="match status" value="1"/>
</dbReference>
<feature type="transmembrane region" description="Helical" evidence="6">
    <location>
        <begin position="432"/>
        <end position="458"/>
    </location>
</feature>
<dbReference type="InterPro" id="IPR003439">
    <property type="entry name" value="ABC_transporter-like_ATP-bd"/>
</dbReference>
<comment type="subcellular location">
    <subcellularLocation>
        <location evidence="1">Membrane</location>
        <topology evidence="1">Multi-pass membrane protein</topology>
    </subcellularLocation>
</comment>
<dbReference type="AlphaFoldDB" id="F0Y7V3"/>
<dbReference type="EMBL" id="GL833127">
    <property type="protein sequence ID" value="EGB08499.1"/>
    <property type="molecule type" value="Genomic_DNA"/>
</dbReference>
<dbReference type="Pfam" id="PF01061">
    <property type="entry name" value="ABC2_membrane"/>
    <property type="match status" value="1"/>
</dbReference>
<dbReference type="Proteomes" id="UP000002729">
    <property type="component" value="Unassembled WGS sequence"/>
</dbReference>